<dbReference type="Gene3D" id="3.40.50.300">
    <property type="entry name" value="P-loop containing nucleotide triphosphate hydrolases"/>
    <property type="match status" value="1"/>
</dbReference>
<evidence type="ECO:0008006" key="4">
    <source>
        <dbReference type="Google" id="ProtNLM"/>
    </source>
</evidence>
<protein>
    <recommendedName>
        <fullName evidence="4">ATPase dynein-related AAA domain-containing protein</fullName>
    </recommendedName>
</protein>
<evidence type="ECO:0000256" key="1">
    <source>
        <dbReference type="SAM" id="MobiDB-lite"/>
    </source>
</evidence>
<name>A0A0G1Q8K4_9BACT</name>
<dbReference type="Proteomes" id="UP000034795">
    <property type="component" value="Unassembled WGS sequence"/>
</dbReference>
<dbReference type="STRING" id="1618994.UX57_C0004G0033"/>
<dbReference type="EMBL" id="LCMS01000004">
    <property type="protein sequence ID" value="KKU41329.1"/>
    <property type="molecule type" value="Genomic_DNA"/>
</dbReference>
<reference evidence="2 3" key="1">
    <citation type="journal article" date="2015" name="Nature">
        <title>rRNA introns, odd ribosomes, and small enigmatic genomes across a large radiation of phyla.</title>
        <authorList>
            <person name="Brown C.T."/>
            <person name="Hug L.A."/>
            <person name="Thomas B.C."/>
            <person name="Sharon I."/>
            <person name="Castelle C.J."/>
            <person name="Singh A."/>
            <person name="Wilkins M.J."/>
            <person name="Williams K.H."/>
            <person name="Banfield J.F."/>
        </authorList>
    </citation>
    <scope>NUCLEOTIDE SEQUENCE [LARGE SCALE GENOMIC DNA]</scope>
</reference>
<accession>A0A0G1Q8K4</accession>
<comment type="caution">
    <text evidence="2">The sequence shown here is derived from an EMBL/GenBank/DDBJ whole genome shotgun (WGS) entry which is preliminary data.</text>
</comment>
<dbReference type="SUPFAM" id="SSF52540">
    <property type="entry name" value="P-loop containing nucleoside triphosphate hydrolases"/>
    <property type="match status" value="1"/>
</dbReference>
<evidence type="ECO:0000313" key="2">
    <source>
        <dbReference type="EMBL" id="KKU41329.1"/>
    </source>
</evidence>
<organism evidence="2 3">
    <name type="scientific">Candidatus Uhrbacteria bacterium GW2011_GWE2_46_68</name>
    <dbReference type="NCBI Taxonomy" id="1618994"/>
    <lineage>
        <taxon>Bacteria</taxon>
        <taxon>Candidatus Uhriibacteriota</taxon>
    </lineage>
</organism>
<feature type="compositionally biased region" description="Basic and acidic residues" evidence="1">
    <location>
        <begin position="309"/>
        <end position="324"/>
    </location>
</feature>
<dbReference type="InterPro" id="IPR027417">
    <property type="entry name" value="P-loop_NTPase"/>
</dbReference>
<dbReference type="AlphaFoldDB" id="A0A0G1Q8K4"/>
<evidence type="ECO:0000313" key="3">
    <source>
        <dbReference type="Proteomes" id="UP000034795"/>
    </source>
</evidence>
<feature type="region of interest" description="Disordered" evidence="1">
    <location>
        <begin position="297"/>
        <end position="325"/>
    </location>
</feature>
<sequence length="789" mass="91439">METRPGYVPVESLEVQEQEKLHHLEEHADEILSLREDIIRLLRQNGRMLKSPNGGHMHLRDVYEHCQSANVKDEADRLSRVQECIDWDHIDDLVDKTPRLPKAQKDLQKKIYRVTIPRRVSHLLNRYEMLKEKGGDWKVPLPEAVQVLEQKQSQRFYEMRLDELKKSGETHRDLVKDLQENEAMRDMIANDPIAGFDPHDFDALDDDRRALLATMDALLKTPEGYVSVKKQQLRDMKKVFDARGEIVETPYVRSKIDRIMSLAARHRPIFIHGELGTGKTALARHISYHRLSLPHLERWEKQNPPPPADQKEARQQWEDERNLQREPVLYSGHKASDTTEIVAARAIRMKDAMLPEEQMQAIHARVSENRRLILDQAQGNGMDENQLHDLETKWDQNDRPLLTQMLMESFRSPVETKVILGPLLTAMEDGRPFILDEMNAIPHHVLIAMNDLLLRRPGEQVIPPYPEAKSFVVKEGFCVIATGNYKPEDGLMYIGRQRMDAAYLSRFGIISYDYLPQNKERAIIPDDASPELERELRSGNELYQMLVVRLLDGNLSATLPSDAFSQLSNLAFVARMLQDIFSEQSMDKKFVNEKGEEVSAKNILRENVLSLRHLIPILEQWKKDGFKRQLGDYLFLEYVERSDARPIEKFNLYRMLKIQGNFFHDTEWPGTDFSEFKKIGSLTVENKMYKRTAEGEKAVVPDRKVQLEYFGVKQVLEQVFGPVPFRADVPEYYLHAPQEEVVEETPPEEQMSLEDRIARENLLSRIAGSYEDIFTTVGEDVFEKEEGAS</sequence>
<proteinExistence type="predicted"/>
<gene>
    <name evidence="2" type="ORF">UX57_C0004G0033</name>
</gene>